<dbReference type="AlphaFoldDB" id="A0A5C3Q9P5"/>
<evidence type="ECO:0000313" key="3">
    <source>
        <dbReference type="Proteomes" id="UP000305067"/>
    </source>
</evidence>
<feature type="compositionally biased region" description="Basic and acidic residues" evidence="1">
    <location>
        <begin position="369"/>
        <end position="378"/>
    </location>
</feature>
<feature type="region of interest" description="Disordered" evidence="1">
    <location>
        <begin position="294"/>
        <end position="406"/>
    </location>
</feature>
<evidence type="ECO:0000313" key="2">
    <source>
        <dbReference type="EMBL" id="TFK97779.1"/>
    </source>
</evidence>
<keyword evidence="3" id="KW-1185">Reference proteome</keyword>
<organism evidence="2 3">
    <name type="scientific">Pterulicium gracile</name>
    <dbReference type="NCBI Taxonomy" id="1884261"/>
    <lineage>
        <taxon>Eukaryota</taxon>
        <taxon>Fungi</taxon>
        <taxon>Dikarya</taxon>
        <taxon>Basidiomycota</taxon>
        <taxon>Agaricomycotina</taxon>
        <taxon>Agaricomycetes</taxon>
        <taxon>Agaricomycetidae</taxon>
        <taxon>Agaricales</taxon>
        <taxon>Pleurotineae</taxon>
        <taxon>Pterulaceae</taxon>
        <taxon>Pterulicium</taxon>
    </lineage>
</organism>
<sequence length="406" mass="45772">MREVEASGNKGIRVHYAKMGFKRESSLHALLDYILHKHSENYPLQGSGSSVHRCIISYSQPFFGPDSANLHDLHRTPDFGSFIADLLSISSIQVHIWEAKRLLIDPWGPHGGWTSVKAITHARAILSATELISQVILQVKAYRLAHRSTSECFAFTSSDNRFSLWYFPPLQSGIDVRATAGWEWHDSRWGALRVLYFNESMLLYDLNDFTRVTNLSTKLRCALYVICHGLPPFNRSLGIGERKRKTSWFDVPDGTQLEFETANEHKNMIVLAMGKYRTQTVLAQYFIDYGSDSEKESIDDDHSAYSDSADSSEPTSSVRRRRQASLRSSNASSRRSSRHSSPLSDASSPLSSASMTMDNSERALSNVVDRWRNVHELSQEPDADEQEQLHGDGFDSSLSTLSIDES</sequence>
<dbReference type="EMBL" id="ML178844">
    <property type="protein sequence ID" value="TFK97779.1"/>
    <property type="molecule type" value="Genomic_DNA"/>
</dbReference>
<feature type="compositionally biased region" description="Low complexity" evidence="1">
    <location>
        <begin position="305"/>
        <end position="317"/>
    </location>
</feature>
<reference evidence="2 3" key="1">
    <citation type="journal article" date="2019" name="Nat. Ecol. Evol.">
        <title>Megaphylogeny resolves global patterns of mushroom evolution.</title>
        <authorList>
            <person name="Varga T."/>
            <person name="Krizsan K."/>
            <person name="Foldi C."/>
            <person name="Dima B."/>
            <person name="Sanchez-Garcia M."/>
            <person name="Sanchez-Ramirez S."/>
            <person name="Szollosi G.J."/>
            <person name="Szarkandi J.G."/>
            <person name="Papp V."/>
            <person name="Albert L."/>
            <person name="Andreopoulos W."/>
            <person name="Angelini C."/>
            <person name="Antonin V."/>
            <person name="Barry K.W."/>
            <person name="Bougher N.L."/>
            <person name="Buchanan P."/>
            <person name="Buyck B."/>
            <person name="Bense V."/>
            <person name="Catcheside P."/>
            <person name="Chovatia M."/>
            <person name="Cooper J."/>
            <person name="Damon W."/>
            <person name="Desjardin D."/>
            <person name="Finy P."/>
            <person name="Geml J."/>
            <person name="Haridas S."/>
            <person name="Hughes K."/>
            <person name="Justo A."/>
            <person name="Karasinski D."/>
            <person name="Kautmanova I."/>
            <person name="Kiss B."/>
            <person name="Kocsube S."/>
            <person name="Kotiranta H."/>
            <person name="LaButti K.M."/>
            <person name="Lechner B.E."/>
            <person name="Liimatainen K."/>
            <person name="Lipzen A."/>
            <person name="Lukacs Z."/>
            <person name="Mihaltcheva S."/>
            <person name="Morgado L.N."/>
            <person name="Niskanen T."/>
            <person name="Noordeloos M.E."/>
            <person name="Ohm R.A."/>
            <person name="Ortiz-Santana B."/>
            <person name="Ovrebo C."/>
            <person name="Racz N."/>
            <person name="Riley R."/>
            <person name="Savchenko A."/>
            <person name="Shiryaev A."/>
            <person name="Soop K."/>
            <person name="Spirin V."/>
            <person name="Szebenyi C."/>
            <person name="Tomsovsky M."/>
            <person name="Tulloss R.E."/>
            <person name="Uehling J."/>
            <person name="Grigoriev I.V."/>
            <person name="Vagvolgyi C."/>
            <person name="Papp T."/>
            <person name="Martin F.M."/>
            <person name="Miettinen O."/>
            <person name="Hibbett D.S."/>
            <person name="Nagy L.G."/>
        </authorList>
    </citation>
    <scope>NUCLEOTIDE SEQUENCE [LARGE SCALE GENOMIC DNA]</scope>
    <source>
        <strain evidence="2 3">CBS 309.79</strain>
    </source>
</reference>
<dbReference type="Proteomes" id="UP000305067">
    <property type="component" value="Unassembled WGS sequence"/>
</dbReference>
<feature type="compositionally biased region" description="Low complexity" evidence="1">
    <location>
        <begin position="325"/>
        <end position="354"/>
    </location>
</feature>
<gene>
    <name evidence="2" type="ORF">BDV98DRAFT_631370</name>
</gene>
<feature type="compositionally biased region" description="Polar residues" evidence="1">
    <location>
        <begin position="396"/>
        <end position="406"/>
    </location>
</feature>
<proteinExistence type="predicted"/>
<feature type="compositionally biased region" description="Basic and acidic residues" evidence="1">
    <location>
        <begin position="294"/>
        <end position="304"/>
    </location>
</feature>
<evidence type="ECO:0000256" key="1">
    <source>
        <dbReference type="SAM" id="MobiDB-lite"/>
    </source>
</evidence>
<protein>
    <submittedName>
        <fullName evidence="2">Uncharacterized protein</fullName>
    </submittedName>
</protein>
<name>A0A5C3Q9P5_9AGAR</name>
<accession>A0A5C3Q9P5</accession>